<dbReference type="AlphaFoldDB" id="A0A235HA94"/>
<dbReference type="Proteomes" id="UP000215367">
    <property type="component" value="Unassembled WGS sequence"/>
</dbReference>
<evidence type="ECO:0000313" key="1">
    <source>
        <dbReference type="EMBL" id="OYD82417.1"/>
    </source>
</evidence>
<keyword evidence="1" id="KW-0223">Dioxygenase</keyword>
<protein>
    <submittedName>
        <fullName evidence="1">Phytanoyl-CoA dioxygenase</fullName>
    </submittedName>
</protein>
<dbReference type="Pfam" id="PF05721">
    <property type="entry name" value="PhyH"/>
    <property type="match status" value="1"/>
</dbReference>
<dbReference type="PANTHER" id="PTHR20883:SF51">
    <property type="entry name" value="PHYTANOYL-COA HYDROXYLASE"/>
    <property type="match status" value="1"/>
</dbReference>
<sequence length="271" mass="30612">MRLSDEQLARYHRDGFLVFPELFSPGEVEAMKRELQRLEAIDTDHVVRERGSGSAKTLYRVHEADGPTASSPFRAAGQSPRLLEPAQQLLDDPDLYIYHTKCNRKAAIDGSIWQWHQDYGTWMHDGTPEPTLTTAMIMLDEASEANGCLYFIPGSHRLGLLDAELDDKTTSYKLWVLPKGRLIEIMEQSPEPVAITGKPGTVAFFHPTILHGSGHNMSRRDRWQIYYVYNRVANRPRDVANPRPDYVRSTNWTPLRVGSDDILAGQPALAG</sequence>
<dbReference type="PANTHER" id="PTHR20883">
    <property type="entry name" value="PHYTANOYL-COA DIOXYGENASE DOMAIN CONTAINING 1"/>
    <property type="match status" value="1"/>
</dbReference>
<reference evidence="1 2" key="1">
    <citation type="submission" date="2017-07" db="EMBL/GenBank/DDBJ databases">
        <title>Whole genome sequence of Azospirillum brasilense 2A1, a potential biofertilizer strain.</title>
        <authorList>
            <person name="Fontana C.A."/>
            <person name="Toffoli L.M."/>
            <person name="Salazar S.M."/>
            <person name="Puglisi E."/>
            <person name="Pedraza R."/>
            <person name="Bassi D."/>
            <person name="Cocconcelli P.S."/>
        </authorList>
    </citation>
    <scope>NUCLEOTIDE SEQUENCE [LARGE SCALE GENOMIC DNA]</scope>
    <source>
        <strain evidence="1 2">2A1</strain>
        <plasmid evidence="1">unnamed</plasmid>
    </source>
</reference>
<accession>A0A235HA94</accession>
<dbReference type="GO" id="GO:0005506">
    <property type="term" value="F:iron ion binding"/>
    <property type="evidence" value="ECO:0007669"/>
    <property type="project" value="UniProtKB-ARBA"/>
</dbReference>
<gene>
    <name evidence="1" type="ORF">CHT98_20950</name>
</gene>
<dbReference type="EMBL" id="NOWT01000022">
    <property type="protein sequence ID" value="OYD82417.1"/>
    <property type="molecule type" value="Genomic_DNA"/>
</dbReference>
<dbReference type="SUPFAM" id="SSF51197">
    <property type="entry name" value="Clavaminate synthase-like"/>
    <property type="match status" value="1"/>
</dbReference>
<dbReference type="GO" id="GO:0016706">
    <property type="term" value="F:2-oxoglutarate-dependent dioxygenase activity"/>
    <property type="evidence" value="ECO:0007669"/>
    <property type="project" value="UniProtKB-ARBA"/>
</dbReference>
<dbReference type="RefSeq" id="WP_094305411.1">
    <property type="nucleotide sequence ID" value="NZ_NOWT01000022.1"/>
</dbReference>
<dbReference type="Gene3D" id="2.60.120.620">
    <property type="entry name" value="q2cbj1_9rhob like domain"/>
    <property type="match status" value="1"/>
</dbReference>
<dbReference type="InterPro" id="IPR008775">
    <property type="entry name" value="Phytyl_CoA_dOase-like"/>
</dbReference>
<comment type="caution">
    <text evidence="1">The sequence shown here is derived from an EMBL/GenBank/DDBJ whole genome shotgun (WGS) entry which is preliminary data.</text>
</comment>
<keyword evidence="1" id="KW-0614">Plasmid</keyword>
<proteinExistence type="predicted"/>
<organism evidence="1 2">
    <name type="scientific">Azospirillum brasilense</name>
    <dbReference type="NCBI Taxonomy" id="192"/>
    <lineage>
        <taxon>Bacteria</taxon>
        <taxon>Pseudomonadati</taxon>
        <taxon>Pseudomonadota</taxon>
        <taxon>Alphaproteobacteria</taxon>
        <taxon>Rhodospirillales</taxon>
        <taxon>Azospirillaceae</taxon>
        <taxon>Azospirillum</taxon>
    </lineage>
</organism>
<evidence type="ECO:0000313" key="2">
    <source>
        <dbReference type="Proteomes" id="UP000215367"/>
    </source>
</evidence>
<geneLocation type="plasmid" evidence="1">
    <name>unnamed</name>
</geneLocation>
<keyword evidence="1" id="KW-0560">Oxidoreductase</keyword>
<name>A0A235HA94_AZOBR</name>